<reference evidence="3" key="1">
    <citation type="submission" date="2025-08" db="UniProtKB">
        <authorList>
            <consortium name="Ensembl"/>
        </authorList>
    </citation>
    <scope>IDENTIFICATION</scope>
</reference>
<dbReference type="SUPFAM" id="SSF54160">
    <property type="entry name" value="Chromo domain-like"/>
    <property type="match status" value="1"/>
</dbReference>
<keyword evidence="4" id="KW-1185">Reference proteome</keyword>
<comment type="subcellular location">
    <subcellularLocation>
        <location evidence="1">Nucleus</location>
    </subcellularLocation>
</comment>
<name>A0A8D2Q7U8_VARKO</name>
<reference evidence="3" key="2">
    <citation type="submission" date="2025-09" db="UniProtKB">
        <authorList>
            <consortium name="Ensembl"/>
        </authorList>
    </citation>
    <scope>IDENTIFICATION</scope>
</reference>
<evidence type="ECO:0000259" key="2">
    <source>
        <dbReference type="PROSITE" id="PS50013"/>
    </source>
</evidence>
<accession>A0A8D2Q7U8</accession>
<evidence type="ECO:0000313" key="3">
    <source>
        <dbReference type="Ensembl" id="ENSVKKP00000025996.1"/>
    </source>
</evidence>
<dbReference type="AlphaFoldDB" id="A0A8D2Q7U8"/>
<dbReference type="PROSITE" id="PS50013">
    <property type="entry name" value="CHROMO_2"/>
    <property type="match status" value="1"/>
</dbReference>
<dbReference type="InterPro" id="IPR000953">
    <property type="entry name" value="Chromo/chromo_shadow_dom"/>
</dbReference>
<evidence type="ECO:0000313" key="4">
    <source>
        <dbReference type="Proteomes" id="UP000694545"/>
    </source>
</evidence>
<dbReference type="Gene3D" id="2.40.50.40">
    <property type="match status" value="1"/>
</dbReference>
<dbReference type="InterPro" id="IPR023780">
    <property type="entry name" value="Chromo_domain"/>
</dbReference>
<dbReference type="GO" id="GO:0005634">
    <property type="term" value="C:nucleus"/>
    <property type="evidence" value="ECO:0007669"/>
    <property type="project" value="UniProtKB-SubCell"/>
</dbReference>
<evidence type="ECO:0000256" key="1">
    <source>
        <dbReference type="ARBA" id="ARBA00004123"/>
    </source>
</evidence>
<dbReference type="Ensembl" id="ENSVKKT00000026632.1">
    <property type="protein sequence ID" value="ENSVKKP00000025996.1"/>
    <property type="gene ID" value="ENSVKKG00000017021.1"/>
</dbReference>
<organism evidence="3 4">
    <name type="scientific">Varanus komodoensis</name>
    <name type="common">Komodo dragon</name>
    <dbReference type="NCBI Taxonomy" id="61221"/>
    <lineage>
        <taxon>Eukaryota</taxon>
        <taxon>Metazoa</taxon>
        <taxon>Chordata</taxon>
        <taxon>Craniata</taxon>
        <taxon>Vertebrata</taxon>
        <taxon>Euteleostomi</taxon>
        <taxon>Lepidosauria</taxon>
        <taxon>Squamata</taxon>
        <taxon>Bifurcata</taxon>
        <taxon>Unidentata</taxon>
        <taxon>Episquamata</taxon>
        <taxon>Toxicofera</taxon>
        <taxon>Anguimorpha</taxon>
        <taxon>Paleoanguimorpha</taxon>
        <taxon>Varanoidea</taxon>
        <taxon>Varanidae</taxon>
        <taxon>Varanus</taxon>
    </lineage>
</organism>
<dbReference type="OMA" id="WMGESPE"/>
<protein>
    <recommendedName>
        <fullName evidence="2">Chromo domain-containing protein</fullName>
    </recommendedName>
</protein>
<dbReference type="Pfam" id="PF00385">
    <property type="entry name" value="Chromo"/>
    <property type="match status" value="1"/>
</dbReference>
<dbReference type="InterPro" id="IPR016197">
    <property type="entry name" value="Chromo-like_dom_sf"/>
</dbReference>
<feature type="domain" description="Chromo" evidence="2">
    <location>
        <begin position="13"/>
        <end position="60"/>
    </location>
</feature>
<sequence length="82" mass="9684">MEEKPLVGREEEFEVKKILDSRFHRGHLQCLIHWMGESPEDLSWEPVNFIHTPKFLQQFHAYFPHEPGGKRLLPWMGSQGGE</sequence>
<proteinExistence type="predicted"/>
<dbReference type="Proteomes" id="UP000694545">
    <property type="component" value="Unplaced"/>
</dbReference>